<dbReference type="Gene3D" id="3.30.70.1400">
    <property type="entry name" value="Aminomethyltransferase beta-barrel domains"/>
    <property type="match status" value="1"/>
</dbReference>
<name>A0ABX1TEX2_9PROT</name>
<feature type="domain" description="GCVT N-terminal" evidence="1">
    <location>
        <begin position="27"/>
        <end position="234"/>
    </location>
</feature>
<dbReference type="Proteomes" id="UP000886469">
    <property type="component" value="Unassembled WGS sequence"/>
</dbReference>
<dbReference type="Gene3D" id="3.30.70.1630">
    <property type="match status" value="1"/>
</dbReference>
<evidence type="ECO:0000313" key="3">
    <source>
        <dbReference type="Proteomes" id="UP000886469"/>
    </source>
</evidence>
<comment type="caution">
    <text evidence="2">The sequence shown here is derived from an EMBL/GenBank/DDBJ whole genome shotgun (WGS) entry which is preliminary data.</text>
</comment>
<dbReference type="InterPro" id="IPR045179">
    <property type="entry name" value="YgfZ/GcvT"/>
</dbReference>
<dbReference type="EMBL" id="SPMX01000084">
    <property type="protein sequence ID" value="NMQ07604.1"/>
    <property type="molecule type" value="Genomic_DNA"/>
</dbReference>
<dbReference type="PANTHER" id="PTHR22602:SF0">
    <property type="entry name" value="TRANSFERASE CAF17, MITOCHONDRIAL-RELATED"/>
    <property type="match status" value="1"/>
</dbReference>
<dbReference type="InterPro" id="IPR017703">
    <property type="entry name" value="YgfZ/GCV_T_CS"/>
</dbReference>
<reference evidence="2" key="1">
    <citation type="submission" date="2019-03" db="EMBL/GenBank/DDBJ databases">
        <title>Metabolic reconstructions from genomes of highly enriched 'Candidatus Accumulibacter' and 'Candidatus Competibacter' bioreactor populations.</title>
        <authorList>
            <person name="Annavajhala M.K."/>
            <person name="Welles L."/>
            <person name="Abbas B."/>
            <person name="Sorokin D."/>
            <person name="Park H."/>
            <person name="Van Loosdrecht M."/>
            <person name="Chandran K."/>
        </authorList>
    </citation>
    <scope>NUCLEOTIDE SEQUENCE</scope>
    <source>
        <strain evidence="2">SBR_L</strain>
    </source>
</reference>
<organism evidence="2 3">
    <name type="scientific">Candidatus Accumulibacter contiguus</name>
    <dbReference type="NCBI Taxonomy" id="2954381"/>
    <lineage>
        <taxon>Bacteria</taxon>
        <taxon>Pseudomonadati</taxon>
        <taxon>Pseudomonadota</taxon>
        <taxon>Betaproteobacteria</taxon>
        <taxon>Candidatus Accumulibacter</taxon>
    </lineage>
</organism>
<dbReference type="PIRSF" id="PIRSF006487">
    <property type="entry name" value="GcvT"/>
    <property type="match status" value="1"/>
</dbReference>
<protein>
    <submittedName>
        <fullName evidence="2">Folate-binding protein</fullName>
    </submittedName>
</protein>
<dbReference type="SUPFAM" id="SSF103025">
    <property type="entry name" value="Folate-binding domain"/>
    <property type="match status" value="1"/>
</dbReference>
<dbReference type="PANTHER" id="PTHR22602">
    <property type="entry name" value="TRANSFERASE CAF17, MITOCHONDRIAL-RELATED"/>
    <property type="match status" value="1"/>
</dbReference>
<dbReference type="Gene3D" id="2.40.30.160">
    <property type="match status" value="1"/>
</dbReference>
<dbReference type="NCBIfam" id="TIGR03317">
    <property type="entry name" value="ygfZ_signature"/>
    <property type="match status" value="1"/>
</dbReference>
<keyword evidence="3" id="KW-1185">Reference proteome</keyword>
<dbReference type="InterPro" id="IPR006222">
    <property type="entry name" value="GCVT_N"/>
</dbReference>
<evidence type="ECO:0000259" key="1">
    <source>
        <dbReference type="Pfam" id="PF01571"/>
    </source>
</evidence>
<sequence>MSSIWQEILGTSGARIEKDWVTDFGDAAAELAAAAATTIVVPLSHLGVIQVSGPEAATFLHNQLTSDVKHLNSDAAQHSAWCSAKGRMLASFLLFRIGSDYLLQLSADLLPAIHKRLQMFILRSKVSIIDLSGACALIGLAGPQAEAVLQTAMLPVPATPLSTAVFAAGAVVRLDESRFEILVDRDAALAVWQELSSQARPVGTTVWQWLDIQAGVPLISERTKEEFVPQMANFEQLGAISFHKGCYPGQEIVARTQYLGKVKRHLYHAHAATPMAAGDAIYSPANPQHPCGMIVNAAPAPLDGYDALAIVQENFVAAGDLELSAAGGPHLDLQPVRHPVTTT</sequence>
<proteinExistence type="predicted"/>
<accession>A0ABX1TEX2</accession>
<dbReference type="Pfam" id="PF01571">
    <property type="entry name" value="GCV_T"/>
    <property type="match status" value="1"/>
</dbReference>
<gene>
    <name evidence="2" type="ORF">E4Q08_21360</name>
</gene>
<dbReference type="RefSeq" id="WP_169071870.1">
    <property type="nucleotide sequence ID" value="NZ_JAZKUC010000001.1"/>
</dbReference>
<evidence type="ECO:0000313" key="2">
    <source>
        <dbReference type="EMBL" id="NMQ07604.1"/>
    </source>
</evidence>